<dbReference type="Pfam" id="PF05222">
    <property type="entry name" value="AlaDh_PNT_N"/>
    <property type="match status" value="1"/>
</dbReference>
<evidence type="ECO:0000259" key="5">
    <source>
        <dbReference type="SMART" id="SM01003"/>
    </source>
</evidence>
<sequence length="399" mass="43566">MSKAISPFTKQQLIPQEETLEIFKRKGELFIGIPKETAFQEKRVCLTPDAVFALVSNGHRVLLESGAGLGASFSDKDYSEAGAEITKDTAKVFACPMILKVEPPSLDQIKLINPQAILISALQLKTQTKKYFEVLAAKRITALAFEFIRDADGTYPAVRSLSEIAGTASVLIAAELLSGNNEGNGLMFGNISGVPPAEVVIIGAGTVGEFAARSSLGLGANVKIFDNSITKLRRIQTNLGRPLFTSTIQPKNLTKALKRCDVVIGAVRGKNRSPIIVSEAMVRNMKKRAIIIDVSIDMGGCFETSEVTTHKSPTFIKHDVIHYCVPNILARYSRTASISISNIFTPYLLKIAEEGGIENSLRFDRGLKNGLYFYHGILTSKSVGEWFDLNYSDINLLVF</sequence>
<dbReference type="PANTHER" id="PTHR42795:SF1">
    <property type="entry name" value="ALANINE DEHYDROGENASE"/>
    <property type="match status" value="1"/>
</dbReference>
<evidence type="ECO:0000313" key="6">
    <source>
        <dbReference type="EMBL" id="MBJ6368656.1"/>
    </source>
</evidence>
<dbReference type="RefSeq" id="WP_199115419.1">
    <property type="nucleotide sequence ID" value="NZ_JAELVQ010000014.1"/>
</dbReference>
<dbReference type="GO" id="GO:0042853">
    <property type="term" value="P:L-alanine catabolic process"/>
    <property type="evidence" value="ECO:0007669"/>
    <property type="project" value="InterPro"/>
</dbReference>
<feature type="domain" description="Alanine dehydrogenase/pyridine nucleotide transhydrogenase N-terminal" evidence="5">
    <location>
        <begin position="32"/>
        <end position="165"/>
    </location>
</feature>
<dbReference type="EMBL" id="JAELVQ010000014">
    <property type="protein sequence ID" value="MBJ6368656.1"/>
    <property type="molecule type" value="Genomic_DNA"/>
</dbReference>
<feature type="domain" description="Alanine dehydrogenase/pyridine nucleotide transhydrogenase NAD(H)-binding" evidence="4">
    <location>
        <begin position="177"/>
        <end position="324"/>
    </location>
</feature>
<organism evidence="6 7">
    <name type="scientific">Snuella sedimenti</name>
    <dbReference type="NCBI Taxonomy" id="2798802"/>
    <lineage>
        <taxon>Bacteria</taxon>
        <taxon>Pseudomonadati</taxon>
        <taxon>Bacteroidota</taxon>
        <taxon>Flavobacteriia</taxon>
        <taxon>Flavobacteriales</taxon>
        <taxon>Flavobacteriaceae</taxon>
        <taxon>Snuella</taxon>
    </lineage>
</organism>
<proteinExistence type="inferred from homology"/>
<dbReference type="Proteomes" id="UP000610931">
    <property type="component" value="Unassembled WGS sequence"/>
</dbReference>
<dbReference type="InterPro" id="IPR036291">
    <property type="entry name" value="NAD(P)-bd_dom_sf"/>
</dbReference>
<dbReference type="InterPro" id="IPR008141">
    <property type="entry name" value="Ala_DH"/>
</dbReference>
<dbReference type="InterPro" id="IPR007886">
    <property type="entry name" value="AlaDH/PNT_N"/>
</dbReference>
<evidence type="ECO:0000313" key="7">
    <source>
        <dbReference type="Proteomes" id="UP000610931"/>
    </source>
</evidence>
<gene>
    <name evidence="6" type="ORF">JF259_11205</name>
</gene>
<dbReference type="EC" id="1.4.1.1" evidence="2"/>
<protein>
    <recommendedName>
        <fullName evidence="2">alanine dehydrogenase</fullName>
        <ecNumber evidence="2">1.4.1.1</ecNumber>
    </recommendedName>
</protein>
<dbReference type="InterPro" id="IPR007698">
    <property type="entry name" value="AlaDH/PNT_NAD(H)-bd"/>
</dbReference>
<keyword evidence="7" id="KW-1185">Reference proteome</keyword>
<dbReference type="SUPFAM" id="SSF52283">
    <property type="entry name" value="Formate/glycerate dehydrogenase catalytic domain-like"/>
    <property type="match status" value="1"/>
</dbReference>
<dbReference type="PANTHER" id="PTHR42795">
    <property type="entry name" value="ALANINE DEHYDROGENASE"/>
    <property type="match status" value="1"/>
</dbReference>
<name>A0A8J7II33_9FLAO</name>
<dbReference type="SUPFAM" id="SSF51735">
    <property type="entry name" value="NAD(P)-binding Rossmann-fold domains"/>
    <property type="match status" value="1"/>
</dbReference>
<evidence type="ECO:0000259" key="4">
    <source>
        <dbReference type="SMART" id="SM01002"/>
    </source>
</evidence>
<dbReference type="SMART" id="SM01003">
    <property type="entry name" value="AlaDh_PNT_N"/>
    <property type="match status" value="1"/>
</dbReference>
<reference evidence="6" key="1">
    <citation type="submission" date="2020-12" db="EMBL/GenBank/DDBJ databases">
        <title>Snuella sp. nov., isolated from sediment in Incheon.</title>
        <authorList>
            <person name="Kim W."/>
        </authorList>
    </citation>
    <scope>NUCLEOTIDE SEQUENCE</scope>
    <source>
        <strain evidence="6">CAU 1569</strain>
    </source>
</reference>
<dbReference type="Gene3D" id="3.40.50.720">
    <property type="entry name" value="NAD(P)-binding Rossmann-like Domain"/>
    <property type="match status" value="2"/>
</dbReference>
<accession>A0A8J7II33</accession>
<dbReference type="GO" id="GO:0005886">
    <property type="term" value="C:plasma membrane"/>
    <property type="evidence" value="ECO:0007669"/>
    <property type="project" value="TreeGrafter"/>
</dbReference>
<dbReference type="GO" id="GO:0000286">
    <property type="term" value="F:alanine dehydrogenase activity"/>
    <property type="evidence" value="ECO:0007669"/>
    <property type="project" value="UniProtKB-EC"/>
</dbReference>
<dbReference type="CDD" id="cd05305">
    <property type="entry name" value="L-AlaDH"/>
    <property type="match status" value="1"/>
</dbReference>
<evidence type="ECO:0000256" key="1">
    <source>
        <dbReference type="ARBA" id="ARBA00005689"/>
    </source>
</evidence>
<comment type="caution">
    <text evidence="6">The sequence shown here is derived from an EMBL/GenBank/DDBJ whole genome shotgun (WGS) entry which is preliminary data.</text>
</comment>
<dbReference type="AlphaFoldDB" id="A0A8J7II33"/>
<comment type="similarity">
    <text evidence="1">Belongs to the AlaDH/PNT family.</text>
</comment>
<keyword evidence="3" id="KW-0560">Oxidoreductase</keyword>
<evidence type="ECO:0000256" key="2">
    <source>
        <dbReference type="ARBA" id="ARBA00012897"/>
    </source>
</evidence>
<dbReference type="Pfam" id="PF01262">
    <property type="entry name" value="AlaDh_PNT_C"/>
    <property type="match status" value="1"/>
</dbReference>
<evidence type="ECO:0000256" key="3">
    <source>
        <dbReference type="ARBA" id="ARBA00023002"/>
    </source>
</evidence>
<dbReference type="SMART" id="SM01002">
    <property type="entry name" value="AlaDh_PNT_C"/>
    <property type="match status" value="1"/>
</dbReference>